<organism evidence="1 2">
    <name type="scientific">Jeongeupia naejangsanensis</name>
    <dbReference type="NCBI Taxonomy" id="613195"/>
    <lineage>
        <taxon>Bacteria</taxon>
        <taxon>Pseudomonadati</taxon>
        <taxon>Pseudomonadota</taxon>
        <taxon>Betaproteobacteria</taxon>
        <taxon>Neisseriales</taxon>
        <taxon>Chitinibacteraceae</taxon>
        <taxon>Jeongeupia</taxon>
    </lineage>
</organism>
<evidence type="ECO:0000313" key="2">
    <source>
        <dbReference type="Proteomes" id="UP000809431"/>
    </source>
</evidence>
<gene>
    <name evidence="1" type="ORF">JMJ54_11275</name>
</gene>
<reference evidence="1 2" key="1">
    <citation type="submission" date="2021-01" db="EMBL/GenBank/DDBJ databases">
        <title>Draft Genome Sequence and Polyhydroxyalkanoate Biosynthetic Potential of Jeongeupia naejangsanensis Type Strain DSM 24253.</title>
        <authorList>
            <person name="Turrini P."/>
            <person name="Artuso I."/>
            <person name="Lugli G.A."/>
            <person name="Frangipani E."/>
            <person name="Ventura M."/>
            <person name="Visca P."/>
        </authorList>
    </citation>
    <scope>NUCLEOTIDE SEQUENCE [LARGE SCALE GENOMIC DNA]</scope>
    <source>
        <strain evidence="1 2">DSM 24253</strain>
    </source>
</reference>
<protein>
    <submittedName>
        <fullName evidence="1">Uncharacterized protein</fullName>
    </submittedName>
</protein>
<accession>A0ABS2BLC8</accession>
<keyword evidence="2" id="KW-1185">Reference proteome</keyword>
<sequence length="103" mass="11776">MPEDKSPRFIPAIHDVLGVPVQRPYDWSNRGKISPEVLIACIFKSGIFQDLINVTIKFGLPRVRAVADVMMQTDTLNDRAKKEMLANVALIEKHIHKQQQLKR</sequence>
<comment type="caution">
    <text evidence="1">The sequence shown here is derived from an EMBL/GenBank/DDBJ whole genome shotgun (WGS) entry which is preliminary data.</text>
</comment>
<evidence type="ECO:0000313" key="1">
    <source>
        <dbReference type="EMBL" id="MBM3116415.1"/>
    </source>
</evidence>
<dbReference type="EMBL" id="JAESND010000005">
    <property type="protein sequence ID" value="MBM3116415.1"/>
    <property type="molecule type" value="Genomic_DNA"/>
</dbReference>
<proteinExistence type="predicted"/>
<dbReference type="RefSeq" id="WP_203538664.1">
    <property type="nucleotide sequence ID" value="NZ_JAESND010000005.1"/>
</dbReference>
<name>A0ABS2BLC8_9NEIS</name>
<dbReference type="Proteomes" id="UP000809431">
    <property type="component" value="Unassembled WGS sequence"/>
</dbReference>